<proteinExistence type="predicted"/>
<dbReference type="Proteomes" id="UP000273105">
    <property type="component" value="Unassembled WGS sequence"/>
</dbReference>
<dbReference type="Proteomes" id="UP000281084">
    <property type="component" value="Unassembled WGS sequence"/>
</dbReference>
<organism evidence="1 4">
    <name type="scientific">Acinetobacter cumulans</name>
    <dbReference type="NCBI Taxonomy" id="2136182"/>
    <lineage>
        <taxon>Bacteria</taxon>
        <taxon>Pseudomonadati</taxon>
        <taxon>Pseudomonadota</taxon>
        <taxon>Gammaproteobacteria</taxon>
        <taxon>Moraxellales</taxon>
        <taxon>Moraxellaceae</taxon>
        <taxon>Acinetobacter</taxon>
    </lineage>
</organism>
<evidence type="ECO:0000313" key="3">
    <source>
        <dbReference type="Proteomes" id="UP000273105"/>
    </source>
</evidence>
<keyword evidence="3" id="KW-1185">Reference proteome</keyword>
<evidence type="ECO:0000313" key="4">
    <source>
        <dbReference type="Proteomes" id="UP000281084"/>
    </source>
</evidence>
<protein>
    <submittedName>
        <fullName evidence="1">DUF2789 family protein</fullName>
    </submittedName>
</protein>
<dbReference type="EMBL" id="RAXZ01000003">
    <property type="protein sequence ID" value="RKG54832.1"/>
    <property type="molecule type" value="Genomic_DNA"/>
</dbReference>
<dbReference type="InterPro" id="IPR021250">
    <property type="entry name" value="DUF2789"/>
</dbReference>
<evidence type="ECO:0000313" key="1">
    <source>
        <dbReference type="EMBL" id="RKG54832.1"/>
    </source>
</evidence>
<evidence type="ECO:0000313" key="2">
    <source>
        <dbReference type="EMBL" id="RLL47217.1"/>
    </source>
</evidence>
<dbReference type="RefSeq" id="WP_106984082.1">
    <property type="nucleotide sequence ID" value="NZ_CP035934.2"/>
</dbReference>
<gene>
    <name evidence="1" type="ORF">D7V64_04495</name>
    <name evidence="2" type="ORF">D9K79_07215</name>
</gene>
<dbReference type="EMBL" id="RCHE01000013">
    <property type="protein sequence ID" value="RLL47217.1"/>
    <property type="molecule type" value="Genomic_DNA"/>
</dbReference>
<dbReference type="Gene3D" id="1.10.10.1130">
    <property type="entry name" value="Uncharacterised protein PF10982, DUF2789"/>
    <property type="match status" value="1"/>
</dbReference>
<dbReference type="InterPro" id="IPR038086">
    <property type="entry name" value="DUF2789_sf"/>
</dbReference>
<reference evidence="2 3" key="1">
    <citation type="submission" date="2018-09" db="EMBL/GenBank/DDBJ databases">
        <title>The draft genome of Acinetobacter sp. strains.</title>
        <authorList>
            <person name="Qin J."/>
            <person name="Feng Y."/>
            <person name="Zong Z."/>
        </authorList>
    </citation>
    <scope>NUCLEOTIDE SEQUENCE [LARGE SCALE GENOMIC DNA]</scope>
    <source>
        <strain evidence="2 3">WCHAc060001</strain>
    </source>
</reference>
<dbReference type="Pfam" id="PF10982">
    <property type="entry name" value="DUF2789"/>
    <property type="match status" value="1"/>
</dbReference>
<reference evidence="1 4" key="2">
    <citation type="submission" date="2018-09" db="EMBL/GenBank/DDBJ databases">
        <title>The draft genome of Acinetobacter spp. strains.</title>
        <authorList>
            <person name="Qin J."/>
            <person name="Feng Y."/>
            <person name="Zong Z."/>
        </authorList>
    </citation>
    <scope>NUCLEOTIDE SEQUENCE [LARGE SCALE GENOMIC DNA]</scope>
    <source>
        <strain evidence="1 4">WCHAc060002</strain>
    </source>
</reference>
<dbReference type="AlphaFoldDB" id="A0A3A8G6Y4"/>
<accession>A0A3A8G6Y4</accession>
<comment type="caution">
    <text evidence="1">The sequence shown here is derived from an EMBL/GenBank/DDBJ whole genome shotgun (WGS) entry which is preliminary data.</text>
</comment>
<name>A0A3A8G6Y4_9GAMM</name>
<sequence>MLDMDVTQELLFQQLGLDSSPEAIEQFIQTHQLTLEVPMHQADFWTQSQRDFLISHWKKDDEWAMVIDQLNEQLHAD</sequence>